<keyword evidence="2" id="KW-1185">Reference proteome</keyword>
<dbReference type="AlphaFoldDB" id="A0A8J8WCB2"/>
<comment type="caution">
    <text evidence="1">The sequence shown here is derived from an EMBL/GenBank/DDBJ whole genome shotgun (WGS) entry which is preliminary data.</text>
</comment>
<proteinExistence type="predicted"/>
<dbReference type="EMBL" id="JACEEZ010025881">
    <property type="protein sequence ID" value="KAG0696475.1"/>
    <property type="molecule type" value="Genomic_DNA"/>
</dbReference>
<sequence>MPVFGSCGVETEGDDLVPDARFVHLLQDHCSHVSASRIRACRDPKKELDVIFPCEEDGDAVLRIAREGREKFSIPMQDQPLGYLLVPQFHDLLGGLLSPRNSLYRTVPVKFLSSPGKMAAVFASGNLWKAEVGSQSTQLFFLPFEVDKWCRISSARDGPDDRLATLETLEETTTDGRPAGPQVVRSEKVGFLEWRGRVAADYLSKLLLKAGDVEKNPGPESGVVVAVELQRRRPGMSVNMETPQAPAKKLCIIHQAVSDGDEHFDLNSWTNIAQVAAEELLSSSASRVPVEQPNEVP</sequence>
<gene>
    <name evidence="1" type="ORF">GWK47_026540</name>
</gene>
<evidence type="ECO:0000313" key="1">
    <source>
        <dbReference type="EMBL" id="KAG0696475.1"/>
    </source>
</evidence>
<dbReference type="Proteomes" id="UP000770661">
    <property type="component" value="Unassembled WGS sequence"/>
</dbReference>
<protein>
    <submittedName>
        <fullName evidence="1">Uncharacterized protein</fullName>
    </submittedName>
</protein>
<evidence type="ECO:0000313" key="2">
    <source>
        <dbReference type="Proteomes" id="UP000770661"/>
    </source>
</evidence>
<accession>A0A8J8WCB2</accession>
<reference evidence="1" key="1">
    <citation type="submission" date="2020-07" db="EMBL/GenBank/DDBJ databases">
        <title>The High-quality genome of the commercially important snow crab, Chionoecetes opilio.</title>
        <authorList>
            <person name="Jeong J.-H."/>
            <person name="Ryu S."/>
        </authorList>
    </citation>
    <scope>NUCLEOTIDE SEQUENCE</scope>
    <source>
        <strain evidence="1">MADBK_172401_WGS</strain>
        <tissue evidence="1">Digestive gland</tissue>
    </source>
</reference>
<name>A0A8J8WCB2_CHIOP</name>
<organism evidence="1 2">
    <name type="scientific">Chionoecetes opilio</name>
    <name type="common">Atlantic snow crab</name>
    <name type="synonym">Cancer opilio</name>
    <dbReference type="NCBI Taxonomy" id="41210"/>
    <lineage>
        <taxon>Eukaryota</taxon>
        <taxon>Metazoa</taxon>
        <taxon>Ecdysozoa</taxon>
        <taxon>Arthropoda</taxon>
        <taxon>Crustacea</taxon>
        <taxon>Multicrustacea</taxon>
        <taxon>Malacostraca</taxon>
        <taxon>Eumalacostraca</taxon>
        <taxon>Eucarida</taxon>
        <taxon>Decapoda</taxon>
        <taxon>Pleocyemata</taxon>
        <taxon>Brachyura</taxon>
        <taxon>Eubrachyura</taxon>
        <taxon>Majoidea</taxon>
        <taxon>Majidae</taxon>
        <taxon>Chionoecetes</taxon>
    </lineage>
</organism>